<sequence length="262" mass="28654">MSCVTRIVSSISGRRLIFLLVLAATCVARPSNPRISPHALIGDGELIVGIMADCSKRLTPVSSFSSTSSSSSSSSGASLFKKSFSLLRSLSYNTQRRASSKILGRRLADEPKRPKLILYSTSLRSIRRTFGDCSAVRAILRGFHVSVDERDVSMDASFRRELQELLGKGRPVVLPQVYIGSRWLGGAEEIRQMHEAGELVKMLDGVAVQDPAIVCGACGGMRFIPCSNCYGSRKVFVEEEGRMRRCELCNENGLARCPHCCS</sequence>
<dbReference type="InterPro" id="IPR002109">
    <property type="entry name" value="Glutaredoxin"/>
</dbReference>
<feature type="signal peptide" evidence="1">
    <location>
        <begin position="1"/>
        <end position="28"/>
    </location>
</feature>
<gene>
    <name evidence="3" type="ORF">ZIOFF_050967</name>
</gene>
<reference evidence="3 4" key="1">
    <citation type="submission" date="2020-08" db="EMBL/GenBank/DDBJ databases">
        <title>Plant Genome Project.</title>
        <authorList>
            <person name="Zhang R.-G."/>
        </authorList>
    </citation>
    <scope>NUCLEOTIDE SEQUENCE [LARGE SCALE GENOMIC DNA]</scope>
    <source>
        <tissue evidence="3">Rhizome</tissue>
    </source>
</reference>
<dbReference type="PANTHER" id="PTHR45669:SF60">
    <property type="entry name" value="GLUTAREDOXIN FAMILY PROTEIN, EXPRESSED"/>
    <property type="match status" value="1"/>
</dbReference>
<dbReference type="Gene3D" id="3.40.30.10">
    <property type="entry name" value="Glutaredoxin"/>
    <property type="match status" value="1"/>
</dbReference>
<dbReference type="Proteomes" id="UP000734854">
    <property type="component" value="Unassembled WGS sequence"/>
</dbReference>
<dbReference type="PANTHER" id="PTHR45669">
    <property type="entry name" value="GLUTAREDOXIN DOMAIN-CONTAINING CYSTEINE-RICH PROTEIN CG12206-RELATED"/>
    <property type="match status" value="1"/>
</dbReference>
<evidence type="ECO:0000256" key="1">
    <source>
        <dbReference type="SAM" id="SignalP"/>
    </source>
</evidence>
<dbReference type="PROSITE" id="PS51354">
    <property type="entry name" value="GLUTAREDOXIN_2"/>
    <property type="match status" value="1"/>
</dbReference>
<keyword evidence="4" id="KW-1185">Reference proteome</keyword>
<dbReference type="Pfam" id="PF23733">
    <property type="entry name" value="GRXCR1-2_C"/>
    <property type="match status" value="1"/>
</dbReference>
<feature type="chain" id="PRO_5035264403" description="Glutaredoxin domain-containing protein" evidence="1">
    <location>
        <begin position="29"/>
        <end position="262"/>
    </location>
</feature>
<proteinExistence type="predicted"/>
<feature type="domain" description="Glutaredoxin" evidence="2">
    <location>
        <begin position="118"/>
        <end position="182"/>
    </location>
</feature>
<organism evidence="3 4">
    <name type="scientific">Zingiber officinale</name>
    <name type="common">Ginger</name>
    <name type="synonym">Amomum zingiber</name>
    <dbReference type="NCBI Taxonomy" id="94328"/>
    <lineage>
        <taxon>Eukaryota</taxon>
        <taxon>Viridiplantae</taxon>
        <taxon>Streptophyta</taxon>
        <taxon>Embryophyta</taxon>
        <taxon>Tracheophyta</taxon>
        <taxon>Spermatophyta</taxon>
        <taxon>Magnoliopsida</taxon>
        <taxon>Liliopsida</taxon>
        <taxon>Zingiberales</taxon>
        <taxon>Zingiberaceae</taxon>
        <taxon>Zingiber</taxon>
    </lineage>
</organism>
<dbReference type="SUPFAM" id="SSF52833">
    <property type="entry name" value="Thioredoxin-like"/>
    <property type="match status" value="1"/>
</dbReference>
<evidence type="ECO:0000313" key="4">
    <source>
        <dbReference type="Proteomes" id="UP000734854"/>
    </source>
</evidence>
<keyword evidence="1" id="KW-0732">Signal</keyword>
<accession>A0A8J5KMG4</accession>
<dbReference type="EMBL" id="JACMSC010000014">
    <property type="protein sequence ID" value="KAG6489691.1"/>
    <property type="molecule type" value="Genomic_DNA"/>
</dbReference>
<dbReference type="CDD" id="cd03031">
    <property type="entry name" value="GRX_GRX_like"/>
    <property type="match status" value="1"/>
</dbReference>
<name>A0A8J5KMG4_ZINOF</name>
<dbReference type="AlphaFoldDB" id="A0A8J5KMG4"/>
<evidence type="ECO:0000259" key="2">
    <source>
        <dbReference type="Pfam" id="PF00462"/>
    </source>
</evidence>
<comment type="caution">
    <text evidence="3">The sequence shown here is derived from an EMBL/GenBank/DDBJ whole genome shotgun (WGS) entry which is preliminary data.</text>
</comment>
<protein>
    <recommendedName>
        <fullName evidence="2">Glutaredoxin domain-containing protein</fullName>
    </recommendedName>
</protein>
<dbReference type="InterPro" id="IPR036249">
    <property type="entry name" value="Thioredoxin-like_sf"/>
</dbReference>
<dbReference type="Pfam" id="PF00462">
    <property type="entry name" value="Glutaredoxin"/>
    <property type="match status" value="1"/>
</dbReference>
<evidence type="ECO:0000313" key="3">
    <source>
        <dbReference type="EMBL" id="KAG6489691.1"/>
    </source>
</evidence>